<feature type="transmembrane region" description="Helical" evidence="1">
    <location>
        <begin position="7"/>
        <end position="29"/>
    </location>
</feature>
<dbReference type="EMBL" id="CP130318">
    <property type="protein sequence ID" value="WNQ09586.1"/>
    <property type="molecule type" value="Genomic_DNA"/>
</dbReference>
<dbReference type="KEGG" id="paun:MJA45_18360"/>
<evidence type="ECO:0000256" key="1">
    <source>
        <dbReference type="SAM" id="Phobius"/>
    </source>
</evidence>
<organism evidence="2 3">
    <name type="scientific">Paenibacillus aurantius</name>
    <dbReference type="NCBI Taxonomy" id="2918900"/>
    <lineage>
        <taxon>Bacteria</taxon>
        <taxon>Bacillati</taxon>
        <taxon>Bacillota</taxon>
        <taxon>Bacilli</taxon>
        <taxon>Bacillales</taxon>
        <taxon>Paenibacillaceae</taxon>
        <taxon>Paenibacillus</taxon>
    </lineage>
</organism>
<reference evidence="2 3" key="1">
    <citation type="submission" date="2022-02" db="EMBL/GenBank/DDBJ databases">
        <title>Paenibacillus sp. MBLB1776 Whole Genome Shotgun Sequencing.</title>
        <authorList>
            <person name="Hwang C.Y."/>
            <person name="Cho E.-S."/>
            <person name="Seo M.-J."/>
        </authorList>
    </citation>
    <scope>NUCLEOTIDE SEQUENCE [LARGE SCALE GENOMIC DNA]</scope>
    <source>
        <strain evidence="2 3">MBLB1776</strain>
    </source>
</reference>
<name>A0AA96LCI4_9BACL</name>
<dbReference type="AlphaFoldDB" id="A0AA96LCI4"/>
<feature type="transmembrane region" description="Helical" evidence="1">
    <location>
        <begin position="66"/>
        <end position="85"/>
    </location>
</feature>
<keyword evidence="1" id="KW-0472">Membrane</keyword>
<keyword evidence="1" id="KW-1133">Transmembrane helix</keyword>
<dbReference type="RefSeq" id="WP_315603358.1">
    <property type="nucleotide sequence ID" value="NZ_CP130318.1"/>
</dbReference>
<dbReference type="Proteomes" id="UP001305702">
    <property type="component" value="Chromosome"/>
</dbReference>
<feature type="transmembrane region" description="Helical" evidence="1">
    <location>
        <begin position="35"/>
        <end position="54"/>
    </location>
</feature>
<gene>
    <name evidence="2" type="ORF">MJA45_18360</name>
</gene>
<keyword evidence="3" id="KW-1185">Reference proteome</keyword>
<accession>A0AA96LCI4</accession>
<protein>
    <submittedName>
        <fullName evidence="2">Uncharacterized protein</fullName>
    </submittedName>
</protein>
<evidence type="ECO:0000313" key="3">
    <source>
        <dbReference type="Proteomes" id="UP001305702"/>
    </source>
</evidence>
<proteinExistence type="predicted"/>
<evidence type="ECO:0000313" key="2">
    <source>
        <dbReference type="EMBL" id="WNQ09586.1"/>
    </source>
</evidence>
<feature type="transmembrane region" description="Helical" evidence="1">
    <location>
        <begin position="91"/>
        <end position="110"/>
    </location>
</feature>
<sequence>MRKSIVIIAIVIFIIGVLHIVVTPIAYQGYTIDDLWFASAGLALIFVAFLNYILMNIKQRQTKIFVVCHVANTLLTILVSLLLTFAFAPHILLLFVLLVLETLLVIRYQFSSKFD</sequence>
<keyword evidence="1" id="KW-0812">Transmembrane</keyword>